<dbReference type="GO" id="GO:0033214">
    <property type="term" value="P:siderophore-iron import into cell"/>
    <property type="evidence" value="ECO:0007669"/>
    <property type="project" value="TreeGrafter"/>
</dbReference>
<keyword evidence="3" id="KW-0813">Transport</keyword>
<feature type="transmembrane region" description="Helical" evidence="8">
    <location>
        <begin position="180"/>
        <end position="201"/>
    </location>
</feature>
<evidence type="ECO:0000256" key="5">
    <source>
        <dbReference type="ARBA" id="ARBA00022692"/>
    </source>
</evidence>
<dbReference type="GO" id="GO:0022857">
    <property type="term" value="F:transmembrane transporter activity"/>
    <property type="evidence" value="ECO:0007669"/>
    <property type="project" value="InterPro"/>
</dbReference>
<feature type="transmembrane region" description="Helical" evidence="8">
    <location>
        <begin position="312"/>
        <end position="331"/>
    </location>
</feature>
<dbReference type="RefSeq" id="WP_243390588.1">
    <property type="nucleotide sequence ID" value="NZ_NKXO01000043.1"/>
</dbReference>
<name>A0A2N3I8T5_9BACT</name>
<proteinExistence type="inferred from homology"/>
<dbReference type="AlphaFoldDB" id="A0A2N3I8T5"/>
<evidence type="ECO:0000256" key="7">
    <source>
        <dbReference type="ARBA" id="ARBA00023136"/>
    </source>
</evidence>
<evidence type="ECO:0000313" key="10">
    <source>
        <dbReference type="Proteomes" id="UP000233387"/>
    </source>
</evidence>
<feature type="transmembrane region" description="Helical" evidence="8">
    <location>
        <begin position="338"/>
        <end position="359"/>
    </location>
</feature>
<comment type="subcellular location">
    <subcellularLocation>
        <location evidence="1">Cell membrane</location>
        <topology evidence="1">Multi-pass membrane protein</topology>
    </subcellularLocation>
</comment>
<feature type="transmembrane region" description="Helical" evidence="8">
    <location>
        <begin position="34"/>
        <end position="58"/>
    </location>
</feature>
<evidence type="ECO:0000313" key="9">
    <source>
        <dbReference type="EMBL" id="PKQ66716.1"/>
    </source>
</evidence>
<dbReference type="Pfam" id="PF01032">
    <property type="entry name" value="FecCD"/>
    <property type="match status" value="1"/>
</dbReference>
<keyword evidence="4" id="KW-1003">Cell membrane</keyword>
<feature type="transmembrane region" description="Helical" evidence="8">
    <location>
        <begin position="86"/>
        <end position="107"/>
    </location>
</feature>
<keyword evidence="5 8" id="KW-0812">Transmembrane</keyword>
<feature type="transmembrane region" description="Helical" evidence="8">
    <location>
        <begin position="221"/>
        <end position="242"/>
    </location>
</feature>
<comment type="similarity">
    <text evidence="2">Belongs to the binding-protein-dependent transport system permease family. FecCD subfamily.</text>
</comment>
<evidence type="ECO:0000256" key="1">
    <source>
        <dbReference type="ARBA" id="ARBA00004651"/>
    </source>
</evidence>
<dbReference type="CDD" id="cd06550">
    <property type="entry name" value="TM_ABC_iron-siderophores_like"/>
    <property type="match status" value="1"/>
</dbReference>
<feature type="transmembrane region" description="Helical" evidence="8">
    <location>
        <begin position="269"/>
        <end position="292"/>
    </location>
</feature>
<keyword evidence="7 8" id="KW-0472">Membrane</keyword>
<comment type="caution">
    <text evidence="9">The sequence shown here is derived from an EMBL/GenBank/DDBJ whole genome shotgun (WGS) entry which is preliminary data.</text>
</comment>
<evidence type="ECO:0000256" key="8">
    <source>
        <dbReference type="SAM" id="Phobius"/>
    </source>
</evidence>
<dbReference type="Gene3D" id="1.10.3470.10">
    <property type="entry name" value="ABC transporter involved in vitamin B12 uptake, BtuC"/>
    <property type="match status" value="1"/>
</dbReference>
<accession>A0A2N3I8T5</accession>
<evidence type="ECO:0000256" key="2">
    <source>
        <dbReference type="ARBA" id="ARBA00007935"/>
    </source>
</evidence>
<dbReference type="EMBL" id="NKXO01000043">
    <property type="protein sequence ID" value="PKQ66716.1"/>
    <property type="molecule type" value="Genomic_DNA"/>
</dbReference>
<reference evidence="9 10" key="1">
    <citation type="submission" date="2017-06" db="EMBL/GenBank/DDBJ databases">
        <title>Raineya orbicola gen. nov., sp. nov. a slightly thermophilic bacterium of the phylum Bacteroidetes and the description of Raineyaceae fam. nov.</title>
        <authorList>
            <person name="Albuquerque L."/>
            <person name="Polonia A.R.M."/>
            <person name="Barroso C."/>
            <person name="Froufe H.J.C."/>
            <person name="Lage O."/>
            <person name="Lobo-Da-Cunha A."/>
            <person name="Egas C."/>
            <person name="Da Costa M.S."/>
        </authorList>
    </citation>
    <scope>NUCLEOTIDE SEQUENCE [LARGE SCALE GENOMIC DNA]</scope>
    <source>
        <strain evidence="9 10">SPSPC-11</strain>
    </source>
</reference>
<keyword evidence="6 8" id="KW-1133">Transmembrane helix</keyword>
<dbReference type="PANTHER" id="PTHR30472:SF41">
    <property type="entry name" value="TRANSPORT SYSTEM PERMEASE PROTEIN"/>
    <property type="match status" value="1"/>
</dbReference>
<dbReference type="Proteomes" id="UP000233387">
    <property type="component" value="Unassembled WGS sequence"/>
</dbReference>
<evidence type="ECO:0000256" key="6">
    <source>
        <dbReference type="ARBA" id="ARBA00022989"/>
    </source>
</evidence>
<dbReference type="InterPro" id="IPR037294">
    <property type="entry name" value="ABC_BtuC-like"/>
</dbReference>
<dbReference type="SUPFAM" id="SSF81345">
    <property type="entry name" value="ABC transporter involved in vitamin B12 uptake, BtuC"/>
    <property type="match status" value="1"/>
</dbReference>
<protein>
    <submittedName>
        <fullName evidence="9">ABC-type Fe3+-siderophore transport system permease component</fullName>
    </submittedName>
</protein>
<organism evidence="9 10">
    <name type="scientific">Raineya orbicola</name>
    <dbReference type="NCBI Taxonomy" id="2016530"/>
    <lineage>
        <taxon>Bacteria</taxon>
        <taxon>Pseudomonadati</taxon>
        <taxon>Bacteroidota</taxon>
        <taxon>Cytophagia</taxon>
        <taxon>Cytophagales</taxon>
        <taxon>Raineyaceae</taxon>
        <taxon>Raineya</taxon>
    </lineage>
</organism>
<gene>
    <name evidence="9" type="ORF">Rain11_2284</name>
</gene>
<sequence length="365" mass="39692">MIYSLHKRGASRIVRPFLVANYYNVKGNFATFNWLLLVLALLILFASSVAVGSVSIPFTEIVKTLSGLQENATWKFIVWELRLPKALTAVLVGVALSVAGLVMQTFFANPLASPSELGVSAGASLGVASITLSSGISWSAFQQWGLVGNSFVAIIAILGAMLVMLLLLLMSRFVWNNTTLLIVGLMLGSLAISLIGLWQFLSSPEQIRDFLWWSFGSLAGTNYSQIAVLAFLVAMSLLLLFLQTQKLNALLLGEMYARSMGVNIRKLRWVLIVVVSVLSGVTTAFCGPIGFVGLAVPHLARSLFQTANHWTLFPASTLLGASVLLFCDILAYNLFANFALPINLVTSLLGSPIVIWIVIRRSFRF</sequence>
<feature type="transmembrane region" description="Helical" evidence="8">
    <location>
        <begin position="119"/>
        <end position="141"/>
    </location>
</feature>
<evidence type="ECO:0000256" key="3">
    <source>
        <dbReference type="ARBA" id="ARBA00022448"/>
    </source>
</evidence>
<evidence type="ECO:0000256" key="4">
    <source>
        <dbReference type="ARBA" id="ARBA00022475"/>
    </source>
</evidence>
<feature type="transmembrane region" description="Helical" evidence="8">
    <location>
        <begin position="147"/>
        <end position="168"/>
    </location>
</feature>
<dbReference type="PANTHER" id="PTHR30472">
    <property type="entry name" value="FERRIC ENTEROBACTIN TRANSPORT SYSTEM PERMEASE PROTEIN"/>
    <property type="match status" value="1"/>
</dbReference>
<dbReference type="InterPro" id="IPR000522">
    <property type="entry name" value="ABC_transptr_permease_BtuC"/>
</dbReference>
<dbReference type="GO" id="GO:0005886">
    <property type="term" value="C:plasma membrane"/>
    <property type="evidence" value="ECO:0007669"/>
    <property type="project" value="UniProtKB-SubCell"/>
</dbReference>
<keyword evidence="10" id="KW-1185">Reference proteome</keyword>